<evidence type="ECO:0000256" key="7">
    <source>
        <dbReference type="SAM" id="MobiDB-lite"/>
    </source>
</evidence>
<name>A0A420XN32_9ACTN</name>
<dbReference type="SUPFAM" id="SSF51261">
    <property type="entry name" value="Duplicated hybrid motif"/>
    <property type="match status" value="1"/>
</dbReference>
<dbReference type="InterPro" id="IPR050570">
    <property type="entry name" value="Cell_wall_metabolism_enzyme"/>
</dbReference>
<keyword evidence="3" id="KW-0479">Metal-binding</keyword>
<dbReference type="GO" id="GO:0006508">
    <property type="term" value="P:proteolysis"/>
    <property type="evidence" value="ECO:0007669"/>
    <property type="project" value="UniProtKB-KW"/>
</dbReference>
<dbReference type="Gene3D" id="2.70.70.10">
    <property type="entry name" value="Glucose Permease (Domain IIA)"/>
    <property type="match status" value="1"/>
</dbReference>
<dbReference type="RefSeq" id="WP_121194202.1">
    <property type="nucleotide sequence ID" value="NZ_RBWV01000013.1"/>
</dbReference>
<accession>A0A420XN32</accession>
<dbReference type="InterPro" id="IPR011055">
    <property type="entry name" value="Dup_hybrid_motif"/>
</dbReference>
<dbReference type="PANTHER" id="PTHR21666:SF288">
    <property type="entry name" value="CELL DIVISION PROTEIN YTFB"/>
    <property type="match status" value="1"/>
</dbReference>
<feature type="domain" description="M23ase beta-sheet core" evidence="9">
    <location>
        <begin position="358"/>
        <end position="456"/>
    </location>
</feature>
<feature type="region of interest" description="Disordered" evidence="7">
    <location>
        <begin position="294"/>
        <end position="342"/>
    </location>
</feature>
<keyword evidence="11" id="KW-1185">Reference proteome</keyword>
<comment type="cofactor">
    <cofactor evidence="1">
        <name>Zn(2+)</name>
        <dbReference type="ChEBI" id="CHEBI:29105"/>
    </cofactor>
</comment>
<comment type="caution">
    <text evidence="10">The sequence shown here is derived from an EMBL/GenBank/DDBJ whole genome shotgun (WGS) entry which is preliminary data.</text>
</comment>
<keyword evidence="8" id="KW-0732">Signal</keyword>
<sequence length="460" mass="47444">MRLRPLLVTLLLAALTCGLLGPAQADDKLHQQKRAADEAAAALRNSLADVQQDVAAAVVAQKQAADRLDAARQRESAAEYALDTARQKDAALAARLHLAEGEQAQAEKDVAETASQLDAGRRQVGSLARQAYTSGRSGTLDVFLDATSPQDFADRIQMVQGALRSQGSVVRQLNALRADLRSRQAAVTAKKQQIAGLKAQAAANVVVREDAEAAAASARQSASSASAEAASATATLKGKEADERARLAAQEAEGRRLAGLIRQRAIEAAARERARIAAEERAAAKRAAAARAAAQARDSAGSGSSGGSSGSDDSGSSGGSSGGGTTTIGGGTLSRPNSGPITSPYGMRLHPVLHVWKLHDGTDFGAACGTPIHAAADGTVIWAQNLNGYGNQLAIDHGIINGVPVVTSYSHQERFAVGVGTHVSRGQVIGYTGQTGYATGCHVHFMVYVNGATVNPVGWL</sequence>
<evidence type="ECO:0000259" key="9">
    <source>
        <dbReference type="Pfam" id="PF01551"/>
    </source>
</evidence>
<dbReference type="CDD" id="cd12797">
    <property type="entry name" value="M23_peptidase"/>
    <property type="match status" value="1"/>
</dbReference>
<gene>
    <name evidence="10" type="ORF">CLV35_2943</name>
</gene>
<organism evidence="10 11">
    <name type="scientific">Motilibacter peucedani</name>
    <dbReference type="NCBI Taxonomy" id="598650"/>
    <lineage>
        <taxon>Bacteria</taxon>
        <taxon>Bacillati</taxon>
        <taxon>Actinomycetota</taxon>
        <taxon>Actinomycetes</taxon>
        <taxon>Motilibacterales</taxon>
        <taxon>Motilibacteraceae</taxon>
        <taxon>Motilibacter</taxon>
    </lineage>
</organism>
<dbReference type="EMBL" id="RBWV01000013">
    <property type="protein sequence ID" value="RKS72694.1"/>
    <property type="molecule type" value="Genomic_DNA"/>
</dbReference>
<dbReference type="InParanoid" id="A0A420XN32"/>
<feature type="chain" id="PRO_5019499326" evidence="8">
    <location>
        <begin position="26"/>
        <end position="460"/>
    </location>
</feature>
<keyword evidence="6" id="KW-0482">Metalloprotease</keyword>
<keyword evidence="5" id="KW-0862">Zinc</keyword>
<dbReference type="Pfam" id="PF01551">
    <property type="entry name" value="Peptidase_M23"/>
    <property type="match status" value="1"/>
</dbReference>
<evidence type="ECO:0000256" key="5">
    <source>
        <dbReference type="ARBA" id="ARBA00022833"/>
    </source>
</evidence>
<dbReference type="OrthoDB" id="1099523at2"/>
<dbReference type="InterPro" id="IPR016047">
    <property type="entry name" value="M23ase_b-sheet_dom"/>
</dbReference>
<evidence type="ECO:0000313" key="11">
    <source>
        <dbReference type="Proteomes" id="UP000281955"/>
    </source>
</evidence>
<feature type="compositionally biased region" description="Gly residues" evidence="7">
    <location>
        <begin position="316"/>
        <end position="332"/>
    </location>
</feature>
<evidence type="ECO:0000256" key="3">
    <source>
        <dbReference type="ARBA" id="ARBA00022723"/>
    </source>
</evidence>
<dbReference type="GO" id="GO:0004222">
    <property type="term" value="F:metalloendopeptidase activity"/>
    <property type="evidence" value="ECO:0007669"/>
    <property type="project" value="TreeGrafter"/>
</dbReference>
<dbReference type="AlphaFoldDB" id="A0A420XN32"/>
<evidence type="ECO:0000256" key="6">
    <source>
        <dbReference type="ARBA" id="ARBA00023049"/>
    </source>
</evidence>
<evidence type="ECO:0000256" key="8">
    <source>
        <dbReference type="SAM" id="SignalP"/>
    </source>
</evidence>
<feature type="signal peptide" evidence="8">
    <location>
        <begin position="1"/>
        <end position="25"/>
    </location>
</feature>
<evidence type="ECO:0000256" key="2">
    <source>
        <dbReference type="ARBA" id="ARBA00022670"/>
    </source>
</evidence>
<protein>
    <submittedName>
        <fullName evidence="10">Peptidase M23-like protein</fullName>
    </submittedName>
</protein>
<dbReference type="PANTHER" id="PTHR21666">
    <property type="entry name" value="PEPTIDASE-RELATED"/>
    <property type="match status" value="1"/>
</dbReference>
<evidence type="ECO:0000313" key="10">
    <source>
        <dbReference type="EMBL" id="RKS72694.1"/>
    </source>
</evidence>
<dbReference type="Proteomes" id="UP000281955">
    <property type="component" value="Unassembled WGS sequence"/>
</dbReference>
<reference evidence="10 11" key="1">
    <citation type="submission" date="2018-10" db="EMBL/GenBank/DDBJ databases">
        <title>Genomic Encyclopedia of Archaeal and Bacterial Type Strains, Phase II (KMG-II): from individual species to whole genera.</title>
        <authorList>
            <person name="Goeker M."/>
        </authorList>
    </citation>
    <scope>NUCLEOTIDE SEQUENCE [LARGE SCALE GENOMIC DNA]</scope>
    <source>
        <strain evidence="10 11">RP-AC37</strain>
    </source>
</reference>
<evidence type="ECO:0000256" key="1">
    <source>
        <dbReference type="ARBA" id="ARBA00001947"/>
    </source>
</evidence>
<dbReference type="GO" id="GO:0046872">
    <property type="term" value="F:metal ion binding"/>
    <property type="evidence" value="ECO:0007669"/>
    <property type="project" value="UniProtKB-KW"/>
</dbReference>
<keyword evidence="2" id="KW-0645">Protease</keyword>
<evidence type="ECO:0000256" key="4">
    <source>
        <dbReference type="ARBA" id="ARBA00022801"/>
    </source>
</evidence>
<keyword evidence="4" id="KW-0378">Hydrolase</keyword>
<proteinExistence type="predicted"/>
<dbReference type="Gene3D" id="6.10.250.3150">
    <property type="match status" value="1"/>
</dbReference>